<evidence type="ECO:0000256" key="1">
    <source>
        <dbReference type="SAM" id="Phobius"/>
    </source>
</evidence>
<gene>
    <name evidence="2" type="ORF">BC102111_03366</name>
</gene>
<keyword evidence="1" id="KW-0812">Transmembrane</keyword>
<dbReference type="EMBL" id="FXZC01000011">
    <property type="protein sequence ID" value="SMX99786.1"/>
    <property type="molecule type" value="Genomic_DNA"/>
</dbReference>
<feature type="transmembrane region" description="Helical" evidence="1">
    <location>
        <begin position="118"/>
        <end position="141"/>
    </location>
</feature>
<keyword evidence="1" id="KW-0472">Membrane</keyword>
<dbReference type="AlphaFoldDB" id="A0A2H1KJ86"/>
<feature type="transmembrane region" description="Helical" evidence="1">
    <location>
        <begin position="16"/>
        <end position="36"/>
    </location>
</feature>
<organism evidence="2 3">
    <name type="scientific">Brevibacterium casei CIP 102111</name>
    <dbReference type="NCBI Taxonomy" id="1255625"/>
    <lineage>
        <taxon>Bacteria</taxon>
        <taxon>Bacillati</taxon>
        <taxon>Actinomycetota</taxon>
        <taxon>Actinomycetes</taxon>
        <taxon>Micrococcales</taxon>
        <taxon>Brevibacteriaceae</taxon>
        <taxon>Brevibacterium</taxon>
    </lineage>
</organism>
<dbReference type="RefSeq" id="WP_101624907.1">
    <property type="nucleotide sequence ID" value="NZ_FXZC01000011.1"/>
</dbReference>
<protein>
    <submittedName>
        <fullName evidence="2">Uncharacterized protein</fullName>
    </submittedName>
</protein>
<dbReference type="GeneID" id="99772434"/>
<reference evidence="2 3" key="1">
    <citation type="submission" date="2017-03" db="EMBL/GenBank/DDBJ databases">
        <authorList>
            <person name="Afonso C.L."/>
            <person name="Miller P.J."/>
            <person name="Scott M.A."/>
            <person name="Spackman E."/>
            <person name="Goraichik I."/>
            <person name="Dimitrov K.M."/>
            <person name="Suarez D.L."/>
            <person name="Swayne D.E."/>
        </authorList>
    </citation>
    <scope>NUCLEOTIDE SEQUENCE [LARGE SCALE GENOMIC DNA]</scope>
    <source>
        <strain evidence="2 3">CIP 102111</strain>
    </source>
</reference>
<feature type="transmembrane region" description="Helical" evidence="1">
    <location>
        <begin position="48"/>
        <end position="69"/>
    </location>
</feature>
<accession>A0A2H1KJ86</accession>
<proteinExistence type="predicted"/>
<keyword evidence="1" id="KW-1133">Transmembrane helix</keyword>
<name>A0A2H1KJ86_9MICO</name>
<dbReference type="Proteomes" id="UP000234333">
    <property type="component" value="Unassembled WGS sequence"/>
</dbReference>
<evidence type="ECO:0000313" key="2">
    <source>
        <dbReference type="EMBL" id="SMX99786.1"/>
    </source>
</evidence>
<feature type="transmembrane region" description="Helical" evidence="1">
    <location>
        <begin position="89"/>
        <end position="111"/>
    </location>
</feature>
<evidence type="ECO:0000313" key="3">
    <source>
        <dbReference type="Proteomes" id="UP000234333"/>
    </source>
</evidence>
<sequence length="169" mass="17550">MILPAVINRSAGASHIWHVAGTILLVGALFSLAWALSRAGMLDLAATGSAFFIVTLMRQLGVGLATVAPREFEGSANLVRQLQSDFSRWIATRSVVAHALIAMAYTAAFLLSRAALSAILTVIASPWVALAVGLALAAAVASPSLISSLIDVAGRRAESEEDVEGKDVP</sequence>